<dbReference type="InterPro" id="IPR008571">
    <property type="entry name" value="HerA-like"/>
</dbReference>
<dbReference type="PANTHER" id="PTHR42957">
    <property type="entry name" value="HELICASE MJ1565-RELATED"/>
    <property type="match status" value="1"/>
</dbReference>
<accession>X1FT35</accession>
<evidence type="ECO:0008006" key="2">
    <source>
        <dbReference type="Google" id="ProtNLM"/>
    </source>
</evidence>
<dbReference type="InterPro" id="IPR027417">
    <property type="entry name" value="P-loop_NTPase"/>
</dbReference>
<proteinExistence type="predicted"/>
<sequence>ERFKHAIIIEEAHHVLSHKKEIEKGEETIIETLLRMIREFGESVIVIDQEPSKLSDSIKANTYCKITFNLGNAKDSNDIGRCMNLENEQFRFIDKLNVGQAIVKLKGRFNVPILCFFPLIGIKKGAVTDEIVRSLLKNPV</sequence>
<protein>
    <recommendedName>
        <fullName evidence="2">ATP-binding protein</fullName>
    </recommendedName>
</protein>
<gene>
    <name evidence="1" type="ORF">S03H2_39424</name>
</gene>
<dbReference type="Gene3D" id="3.40.50.300">
    <property type="entry name" value="P-loop containing nucleotide triphosphate hydrolases"/>
    <property type="match status" value="1"/>
</dbReference>
<reference evidence="1" key="1">
    <citation type="journal article" date="2014" name="Front. Microbiol.">
        <title>High frequency of phylogenetically diverse reductive dehalogenase-homologous genes in deep subseafloor sedimentary metagenomes.</title>
        <authorList>
            <person name="Kawai M."/>
            <person name="Futagami T."/>
            <person name="Toyoda A."/>
            <person name="Takaki Y."/>
            <person name="Nishi S."/>
            <person name="Hori S."/>
            <person name="Arai W."/>
            <person name="Tsubouchi T."/>
            <person name="Morono Y."/>
            <person name="Uchiyama I."/>
            <person name="Ito T."/>
            <person name="Fujiyama A."/>
            <person name="Inagaki F."/>
            <person name="Takami H."/>
        </authorList>
    </citation>
    <scope>NUCLEOTIDE SEQUENCE</scope>
    <source>
        <strain evidence="1">Expedition CK06-06</strain>
    </source>
</reference>
<dbReference type="EMBL" id="BARU01024372">
    <property type="protein sequence ID" value="GAH48841.1"/>
    <property type="molecule type" value="Genomic_DNA"/>
</dbReference>
<comment type="caution">
    <text evidence="1">The sequence shown here is derived from an EMBL/GenBank/DDBJ whole genome shotgun (WGS) entry which is preliminary data.</text>
</comment>
<evidence type="ECO:0000313" key="1">
    <source>
        <dbReference type="EMBL" id="GAH48841.1"/>
    </source>
</evidence>
<feature type="non-terminal residue" evidence="1">
    <location>
        <position position="1"/>
    </location>
</feature>
<name>X1FT35_9ZZZZ</name>
<dbReference type="SUPFAM" id="SSF52540">
    <property type="entry name" value="P-loop containing nucleoside triphosphate hydrolases"/>
    <property type="match status" value="1"/>
</dbReference>
<organism evidence="1">
    <name type="scientific">marine sediment metagenome</name>
    <dbReference type="NCBI Taxonomy" id="412755"/>
    <lineage>
        <taxon>unclassified sequences</taxon>
        <taxon>metagenomes</taxon>
        <taxon>ecological metagenomes</taxon>
    </lineage>
</organism>
<dbReference type="PANTHER" id="PTHR42957:SF1">
    <property type="entry name" value="HELICASE MJ1565-RELATED"/>
    <property type="match status" value="1"/>
</dbReference>
<dbReference type="AlphaFoldDB" id="X1FT35"/>